<evidence type="ECO:0000256" key="1">
    <source>
        <dbReference type="ARBA" id="ARBA00023172"/>
    </source>
</evidence>
<evidence type="ECO:0000313" key="3">
    <source>
        <dbReference type="EMBL" id="NMF55280.1"/>
    </source>
</evidence>
<dbReference type="Pfam" id="PF00589">
    <property type="entry name" value="Phage_integrase"/>
    <property type="match status" value="1"/>
</dbReference>
<dbReference type="AlphaFoldDB" id="A0A7X9YIJ3"/>
<organism evidence="3 4">
    <name type="scientific">Collinsella acetigenes</name>
    <dbReference type="NCBI Taxonomy" id="2713419"/>
    <lineage>
        <taxon>Bacteria</taxon>
        <taxon>Bacillati</taxon>
        <taxon>Actinomycetota</taxon>
        <taxon>Coriobacteriia</taxon>
        <taxon>Coriobacteriales</taxon>
        <taxon>Coriobacteriaceae</taxon>
        <taxon>Collinsella</taxon>
    </lineage>
</organism>
<dbReference type="InterPro" id="IPR011010">
    <property type="entry name" value="DNA_brk_join_enz"/>
</dbReference>
<dbReference type="RefSeq" id="WP_169276942.1">
    <property type="nucleotide sequence ID" value="NZ_JABBCP010000001.1"/>
</dbReference>
<proteinExistence type="predicted"/>
<dbReference type="GO" id="GO:0006310">
    <property type="term" value="P:DNA recombination"/>
    <property type="evidence" value="ECO:0007669"/>
    <property type="project" value="UniProtKB-KW"/>
</dbReference>
<dbReference type="GO" id="GO:0003677">
    <property type="term" value="F:DNA binding"/>
    <property type="evidence" value="ECO:0007669"/>
    <property type="project" value="InterPro"/>
</dbReference>
<comment type="caution">
    <text evidence="3">The sequence shown here is derived from an EMBL/GenBank/DDBJ whole genome shotgun (WGS) entry which is preliminary data.</text>
</comment>
<dbReference type="PANTHER" id="PTHR30349:SF64">
    <property type="entry name" value="PROPHAGE INTEGRASE INTD-RELATED"/>
    <property type="match status" value="1"/>
</dbReference>
<keyword evidence="1" id="KW-0233">DNA recombination</keyword>
<dbReference type="Proteomes" id="UP000546970">
    <property type="component" value="Unassembled WGS sequence"/>
</dbReference>
<dbReference type="InterPro" id="IPR050090">
    <property type="entry name" value="Tyrosine_recombinase_XerCD"/>
</dbReference>
<protein>
    <submittedName>
        <fullName evidence="3">Site-specific integrase</fullName>
    </submittedName>
</protein>
<dbReference type="PROSITE" id="PS51898">
    <property type="entry name" value="TYR_RECOMBINASE"/>
    <property type="match status" value="1"/>
</dbReference>
<dbReference type="CDD" id="cd01189">
    <property type="entry name" value="INT_ICEBs1_C_like"/>
    <property type="match status" value="1"/>
</dbReference>
<feature type="domain" description="Tyr recombinase" evidence="2">
    <location>
        <begin position="128"/>
        <end position="333"/>
    </location>
</feature>
<dbReference type="InterPro" id="IPR002104">
    <property type="entry name" value="Integrase_catalytic"/>
</dbReference>
<evidence type="ECO:0000313" key="4">
    <source>
        <dbReference type="Proteomes" id="UP000546970"/>
    </source>
</evidence>
<sequence>MRKMDGETAPNVREKTFGTYGELVAAWAQERELLREVAPCTARKSAQKAMLFGRWIGTLVPDEVDSRQITLALCELGRSGGRKGTGLSSATLRAAHLAGSQAYSWGISLGAVSSNPFSQVPRPKANYRQSRFLTMPQATKLTKLMVDNFKREITKGNMRRASFSLAVCIALSTGLRRGEIFALTWDDFDEGIFRLSIAKAVKADGVIGAPKTASGIRSVAVGYSLSNLLAEFKEWQRLRLLNAENPLPKSIICDSDGHRPSMDSFEHWWRKWADRNGFEKLRFHELRHTHATLLISRGVDIKTVQMRLGHSSADITMSCYAHAIPLSDGAAAISLDSTLFCEG</sequence>
<accession>A0A7X9YIJ3</accession>
<dbReference type="InterPro" id="IPR013762">
    <property type="entry name" value="Integrase-like_cat_sf"/>
</dbReference>
<dbReference type="Gene3D" id="1.10.443.10">
    <property type="entry name" value="Intergrase catalytic core"/>
    <property type="match status" value="1"/>
</dbReference>
<keyword evidence="4" id="KW-1185">Reference proteome</keyword>
<dbReference type="GO" id="GO:0015074">
    <property type="term" value="P:DNA integration"/>
    <property type="evidence" value="ECO:0007669"/>
    <property type="project" value="InterPro"/>
</dbReference>
<dbReference type="EMBL" id="JABBCP010000001">
    <property type="protein sequence ID" value="NMF55280.1"/>
    <property type="molecule type" value="Genomic_DNA"/>
</dbReference>
<dbReference type="PANTHER" id="PTHR30349">
    <property type="entry name" value="PHAGE INTEGRASE-RELATED"/>
    <property type="match status" value="1"/>
</dbReference>
<dbReference type="SUPFAM" id="SSF56349">
    <property type="entry name" value="DNA breaking-rejoining enzymes"/>
    <property type="match status" value="1"/>
</dbReference>
<name>A0A7X9YIJ3_9ACTN</name>
<evidence type="ECO:0000259" key="2">
    <source>
        <dbReference type="PROSITE" id="PS51898"/>
    </source>
</evidence>
<gene>
    <name evidence="3" type="ORF">HF320_02875</name>
</gene>
<reference evidence="3 4" key="1">
    <citation type="submission" date="2020-04" db="EMBL/GenBank/DDBJ databases">
        <title>Collinsella sp. KGMB02528 nov., an anaerobic actinobacterium isolated from human feces.</title>
        <authorList>
            <person name="Han K.-I."/>
            <person name="Eom M.K."/>
            <person name="Kim J.-S."/>
            <person name="Lee K.C."/>
            <person name="Suh M.K."/>
            <person name="Park S.-H."/>
            <person name="Lee J.H."/>
            <person name="Kang S.W."/>
            <person name="Park J.-E."/>
            <person name="Oh B.S."/>
            <person name="Yu S.Y."/>
            <person name="Choi S.-H."/>
            <person name="Lee D.H."/>
            <person name="Yoon H."/>
            <person name="Kim B.-Y."/>
            <person name="Lee J.H."/>
            <person name="Lee J.-S."/>
        </authorList>
    </citation>
    <scope>NUCLEOTIDE SEQUENCE [LARGE SCALE GENOMIC DNA]</scope>
    <source>
        <strain evidence="3 4">KGMB02528</strain>
    </source>
</reference>